<dbReference type="EMBL" id="VDUY01000003">
    <property type="protein sequence ID" value="TXL66062.1"/>
    <property type="molecule type" value="Genomic_DNA"/>
</dbReference>
<evidence type="ECO:0000259" key="2">
    <source>
        <dbReference type="Pfam" id="PF13400"/>
    </source>
</evidence>
<reference evidence="3 4" key="1">
    <citation type="submission" date="2019-06" db="EMBL/GenBank/DDBJ databases">
        <title>Quisquiliibacterium sp. nov., isolated from a maize field.</title>
        <authorList>
            <person name="Lin S.-Y."/>
            <person name="Tsai C.-F."/>
            <person name="Young C.-C."/>
        </authorList>
    </citation>
    <scope>NUCLEOTIDE SEQUENCE [LARGE SCALE GENOMIC DNA]</scope>
    <source>
        <strain evidence="3 4">CC-CFT501</strain>
    </source>
</reference>
<gene>
    <name evidence="3" type="ORF">FHP08_08275</name>
</gene>
<dbReference type="InterPro" id="IPR028087">
    <property type="entry name" value="Tad_N"/>
</dbReference>
<name>A0A5C8NYB8_9BURK</name>
<evidence type="ECO:0000256" key="1">
    <source>
        <dbReference type="SAM" id="Phobius"/>
    </source>
</evidence>
<protein>
    <submittedName>
        <fullName evidence="3">Pilus assembly protein</fullName>
    </submittedName>
</protein>
<keyword evidence="1" id="KW-0812">Transmembrane</keyword>
<evidence type="ECO:0000313" key="4">
    <source>
        <dbReference type="Proteomes" id="UP000321548"/>
    </source>
</evidence>
<keyword evidence="1" id="KW-1133">Transmembrane helix</keyword>
<feature type="domain" description="Putative Flp pilus-assembly TadG-like N-terminal" evidence="2">
    <location>
        <begin position="13"/>
        <end position="59"/>
    </location>
</feature>
<proteinExistence type="predicted"/>
<accession>A0A5C8NYB8</accession>
<comment type="caution">
    <text evidence="3">The sequence shown here is derived from an EMBL/GenBank/DDBJ whole genome shotgun (WGS) entry which is preliminary data.</text>
</comment>
<feature type="transmembrane region" description="Helical" evidence="1">
    <location>
        <begin position="12"/>
        <end position="32"/>
    </location>
</feature>
<evidence type="ECO:0000313" key="3">
    <source>
        <dbReference type="EMBL" id="TXL66062.1"/>
    </source>
</evidence>
<sequence>MKCAVAARRSQRGSVAVITGITIAVLIGFLGISVDLGRLFVVKAELQTAMDSCALAAASGLRPGMNDANSLARARAFGRAPVDPGATSSSGTGRGESVNQVNFQDANLDPQKIEFAFGSRLDDVRPSWTDVNTARYARCSYPLDGVAVYFMRVLGGATVASVGATATATLKESIGPSCIFPVAMCNLDGNTDPAQRWGLTAGQWQRAVEKSNEFGSGRFGWLDLNGNANGSAELKEWIGGEGYCGPVSDELKPGAKQGVEVQWNSRFGVYKKGAGLPSESDSPPDFTGYSYRDLTNENKPADNWAPDGWESDPKLVINAFRGTDQNSRGGATEPNYEGTSASRAAFQYSLNGYAKTATDHAKHGRTRRIVPVPVFDCTSTPGTAKSIKNAFACVLLVHPISVPKDASIEFLGRADEIEACRSAGAVGGSTGSGPLVPVLVQ</sequence>
<keyword evidence="1" id="KW-0472">Membrane</keyword>
<dbReference type="AlphaFoldDB" id="A0A5C8NYB8"/>
<keyword evidence="4" id="KW-1185">Reference proteome</keyword>
<dbReference type="OrthoDB" id="8595764at2"/>
<dbReference type="Pfam" id="PF13400">
    <property type="entry name" value="Tad"/>
    <property type="match status" value="1"/>
</dbReference>
<organism evidence="3 4">
    <name type="scientific">Zeimonas arvi</name>
    <dbReference type="NCBI Taxonomy" id="2498847"/>
    <lineage>
        <taxon>Bacteria</taxon>
        <taxon>Pseudomonadati</taxon>
        <taxon>Pseudomonadota</taxon>
        <taxon>Betaproteobacteria</taxon>
        <taxon>Burkholderiales</taxon>
        <taxon>Burkholderiaceae</taxon>
        <taxon>Zeimonas</taxon>
    </lineage>
</organism>
<dbReference type="Proteomes" id="UP000321548">
    <property type="component" value="Unassembled WGS sequence"/>
</dbReference>